<dbReference type="Pfam" id="PF00023">
    <property type="entry name" value="Ank"/>
    <property type="match status" value="2"/>
</dbReference>
<dbReference type="STRING" id="356882.A0A423W3Z3"/>
<keyword evidence="2 3" id="KW-0040">ANK repeat</keyword>
<keyword evidence="1" id="KW-0677">Repeat</keyword>
<dbReference type="SMART" id="SM00248">
    <property type="entry name" value="ANK"/>
    <property type="match status" value="6"/>
</dbReference>
<evidence type="ECO:0000256" key="1">
    <source>
        <dbReference type="ARBA" id="ARBA00022737"/>
    </source>
</evidence>
<dbReference type="EMBL" id="LKEA01000027">
    <property type="protein sequence ID" value="ROV98049.1"/>
    <property type="molecule type" value="Genomic_DNA"/>
</dbReference>
<dbReference type="Proteomes" id="UP000283895">
    <property type="component" value="Unassembled WGS sequence"/>
</dbReference>
<sequence>MVLYRKHIREENGTAMMWAVWQQRTSTLARLVENGVNVNGYLASNSISTRAGQYYWITDLAFAADPDGASMREYIDSRGITDAAKTYERDTWATCQSKKWFFAPLALAARMGHADVATWLLDRGARVDAVSMGLCRDSADERHTIRGMWRLSDFNMGTPTCPEEPFFRWTPLHLAVRYADMAMVRLLVGRGANPGQVCGVSAGSFTAVHSAALHRRYRMVDYFLVGGLVSVDAPGPGGVTLLHLAHYLEDILLRRVAFRYGADLNAEYNVDGNRWTIFAMACADKDMFFARYLLRIGASPEFSLLLRNGKRCNALTLLQSHRERNQKIPLFQAIAANGGNKSIQDVEDEIRRIGRDELARSQSCPR</sequence>
<dbReference type="SUPFAM" id="SSF48403">
    <property type="entry name" value="Ankyrin repeat"/>
    <property type="match status" value="1"/>
</dbReference>
<accession>A0A423W3Z3</accession>
<dbReference type="OrthoDB" id="341259at2759"/>
<evidence type="ECO:0000256" key="2">
    <source>
        <dbReference type="ARBA" id="ARBA00023043"/>
    </source>
</evidence>
<feature type="repeat" description="ANK" evidence="3">
    <location>
        <begin position="167"/>
        <end position="193"/>
    </location>
</feature>
<reference evidence="4 5" key="1">
    <citation type="submission" date="2015-09" db="EMBL/GenBank/DDBJ databases">
        <title>Host preference determinants of Valsa canker pathogens revealed by comparative genomics.</title>
        <authorList>
            <person name="Yin Z."/>
            <person name="Huang L."/>
        </authorList>
    </citation>
    <scope>NUCLEOTIDE SEQUENCE [LARGE SCALE GENOMIC DNA]</scope>
    <source>
        <strain evidence="4 5">03-1</strain>
    </source>
</reference>
<dbReference type="PROSITE" id="PS50088">
    <property type="entry name" value="ANK_REPEAT"/>
    <property type="match status" value="2"/>
</dbReference>
<evidence type="ECO:0000313" key="4">
    <source>
        <dbReference type="EMBL" id="ROV98049.1"/>
    </source>
</evidence>
<proteinExistence type="predicted"/>
<evidence type="ECO:0000256" key="3">
    <source>
        <dbReference type="PROSITE-ProRule" id="PRU00023"/>
    </source>
</evidence>
<dbReference type="Gene3D" id="1.25.40.20">
    <property type="entry name" value="Ankyrin repeat-containing domain"/>
    <property type="match status" value="2"/>
</dbReference>
<dbReference type="PANTHER" id="PTHR24198">
    <property type="entry name" value="ANKYRIN REPEAT AND PROTEIN KINASE DOMAIN-CONTAINING PROTEIN"/>
    <property type="match status" value="1"/>
</dbReference>
<dbReference type="PROSITE" id="PS50297">
    <property type="entry name" value="ANK_REP_REGION"/>
    <property type="match status" value="1"/>
</dbReference>
<gene>
    <name evidence="4" type="ORF">VMCG_07054</name>
</gene>
<evidence type="ECO:0000313" key="5">
    <source>
        <dbReference type="Proteomes" id="UP000283895"/>
    </source>
</evidence>
<dbReference type="InterPro" id="IPR002110">
    <property type="entry name" value="Ankyrin_rpt"/>
</dbReference>
<dbReference type="InterPro" id="IPR036770">
    <property type="entry name" value="Ankyrin_rpt-contain_sf"/>
</dbReference>
<dbReference type="PANTHER" id="PTHR24198:SF165">
    <property type="entry name" value="ANKYRIN REPEAT-CONTAINING PROTEIN-RELATED"/>
    <property type="match status" value="1"/>
</dbReference>
<comment type="caution">
    <text evidence="4">The sequence shown here is derived from an EMBL/GenBank/DDBJ whole genome shotgun (WGS) entry which is preliminary data.</text>
</comment>
<keyword evidence="5" id="KW-1185">Reference proteome</keyword>
<protein>
    <submittedName>
        <fullName evidence="4">Uncharacterized protein</fullName>
    </submittedName>
</protein>
<feature type="repeat" description="ANK" evidence="3">
    <location>
        <begin position="104"/>
        <end position="132"/>
    </location>
</feature>
<organism evidence="4 5">
    <name type="scientific">Cytospora schulzeri</name>
    <dbReference type="NCBI Taxonomy" id="448051"/>
    <lineage>
        <taxon>Eukaryota</taxon>
        <taxon>Fungi</taxon>
        <taxon>Dikarya</taxon>
        <taxon>Ascomycota</taxon>
        <taxon>Pezizomycotina</taxon>
        <taxon>Sordariomycetes</taxon>
        <taxon>Sordariomycetidae</taxon>
        <taxon>Diaporthales</taxon>
        <taxon>Cytosporaceae</taxon>
        <taxon>Cytospora</taxon>
    </lineage>
</organism>
<name>A0A423W3Z3_9PEZI</name>
<dbReference type="AlphaFoldDB" id="A0A423W3Z3"/>